<name>A0A1H8W309_9RHOB</name>
<evidence type="ECO:0000313" key="2">
    <source>
        <dbReference type="Proteomes" id="UP000198893"/>
    </source>
</evidence>
<proteinExistence type="predicted"/>
<dbReference type="Gene3D" id="3.40.50.2000">
    <property type="entry name" value="Glycogen Phosphorylase B"/>
    <property type="match status" value="2"/>
</dbReference>
<dbReference type="EMBL" id="FODS01000041">
    <property type="protein sequence ID" value="SEP22029.1"/>
    <property type="molecule type" value="Genomic_DNA"/>
</dbReference>
<reference evidence="1 2" key="1">
    <citation type="submission" date="2016-10" db="EMBL/GenBank/DDBJ databases">
        <authorList>
            <person name="de Groot N.N."/>
        </authorList>
    </citation>
    <scope>NUCLEOTIDE SEQUENCE [LARGE SCALE GENOMIC DNA]</scope>
    <source>
        <strain evidence="1 2">DSM 27842</strain>
    </source>
</reference>
<dbReference type="OrthoDB" id="9790710at2"/>
<dbReference type="AlphaFoldDB" id="A0A1H8W309"/>
<organism evidence="1 2">
    <name type="scientific">Salinihabitans flavidus</name>
    <dbReference type="NCBI Taxonomy" id="569882"/>
    <lineage>
        <taxon>Bacteria</taxon>
        <taxon>Pseudomonadati</taxon>
        <taxon>Pseudomonadota</taxon>
        <taxon>Alphaproteobacteria</taxon>
        <taxon>Rhodobacterales</taxon>
        <taxon>Roseobacteraceae</taxon>
        <taxon>Salinihabitans</taxon>
    </lineage>
</organism>
<dbReference type="InterPro" id="IPR050194">
    <property type="entry name" value="Glycosyltransferase_grp1"/>
</dbReference>
<keyword evidence="1" id="KW-0808">Transferase</keyword>
<gene>
    <name evidence="1" type="ORF">SAMN04490248_14112</name>
</gene>
<dbReference type="Pfam" id="PF13692">
    <property type="entry name" value="Glyco_trans_1_4"/>
    <property type="match status" value="1"/>
</dbReference>
<dbReference type="PANTHER" id="PTHR45947">
    <property type="entry name" value="SULFOQUINOVOSYL TRANSFERASE SQD2"/>
    <property type="match status" value="1"/>
</dbReference>
<dbReference type="SUPFAM" id="SSF53756">
    <property type="entry name" value="UDP-Glycosyltransferase/glycogen phosphorylase"/>
    <property type="match status" value="1"/>
</dbReference>
<dbReference type="STRING" id="569882.SAMN04490248_14112"/>
<keyword evidence="2" id="KW-1185">Reference proteome</keyword>
<sequence length="414" mass="47429">MTKPRILLCPDIPNWAYDNICDQIVRQHSDKYDFERYYMAGSVGYPEVFLNQVFKIMDRFDVVHFFWREDVQHMLNPETLFKASSRFQNTPEALFEAISGTTITASVYDHLFLEPRHFPWRERAFSFMDGYSVSSGALEAIYSDIECFGDPLAVIPDGVDTNRFQPANLERLARSAGPLTVGWVGNSAWGNDPVRDAKGLNSILIPAIDALKADGHDVVSHFADSTVQMRNHAEMVSYYGEIDVLVCSSEIEGTPNPVLEAMASGVPVVSTRVGIVPDVFGPLQSEFILPERTIAAMTEALKRLLYDRALLPRLSEENLEQISNWTWEETTRNWPKFWQRAIERYRGGRRGPLKRHLLRERYSAWYCDHIKYKDHWKVASGPATPPSRIREGVANWVYRSPRRLAVFKHLLGRL</sequence>
<accession>A0A1H8W309</accession>
<dbReference type="Proteomes" id="UP000198893">
    <property type="component" value="Unassembled WGS sequence"/>
</dbReference>
<dbReference type="GO" id="GO:0016757">
    <property type="term" value="F:glycosyltransferase activity"/>
    <property type="evidence" value="ECO:0007669"/>
    <property type="project" value="TreeGrafter"/>
</dbReference>
<dbReference type="PANTHER" id="PTHR45947:SF3">
    <property type="entry name" value="SULFOQUINOVOSYL TRANSFERASE SQD2"/>
    <property type="match status" value="1"/>
</dbReference>
<evidence type="ECO:0000313" key="1">
    <source>
        <dbReference type="EMBL" id="SEP22029.1"/>
    </source>
</evidence>
<dbReference type="RefSeq" id="WP_139196270.1">
    <property type="nucleotide sequence ID" value="NZ_FODS01000041.1"/>
</dbReference>
<protein>
    <submittedName>
        <fullName evidence="1">Glycosyltransferase involved in cell wall bisynthesis</fullName>
    </submittedName>
</protein>